<gene>
    <name evidence="3" type="ORF">PMAYCL1PPCAC_04932</name>
</gene>
<reference evidence="4" key="1">
    <citation type="submission" date="2022-10" db="EMBL/GenBank/DDBJ databases">
        <title>Genome assembly of Pristionchus species.</title>
        <authorList>
            <person name="Yoshida K."/>
            <person name="Sommer R.J."/>
        </authorList>
    </citation>
    <scope>NUCLEOTIDE SEQUENCE [LARGE SCALE GENOMIC DNA]</scope>
    <source>
        <strain evidence="4">RS5460</strain>
    </source>
</reference>
<dbReference type="Gene3D" id="3.30.559.70">
    <property type="entry name" value="Choline/Carnitine o-acyltransferase, domain 2"/>
    <property type="match status" value="1"/>
</dbReference>
<evidence type="ECO:0000313" key="4">
    <source>
        <dbReference type="Proteomes" id="UP001328107"/>
    </source>
</evidence>
<dbReference type="PANTHER" id="PTHR22589:SF31">
    <property type="entry name" value="CARNITINE O-PALMITOYLTRANSFERASE"/>
    <property type="match status" value="1"/>
</dbReference>
<dbReference type="Pfam" id="PF00755">
    <property type="entry name" value="Carn_acyltransf"/>
    <property type="match status" value="1"/>
</dbReference>
<feature type="domain" description="Choline/carnitine acyltransferase" evidence="2">
    <location>
        <begin position="1"/>
        <end position="111"/>
    </location>
</feature>
<feature type="non-terminal residue" evidence="3">
    <location>
        <position position="1"/>
    </location>
</feature>
<dbReference type="GO" id="GO:0005739">
    <property type="term" value="C:mitochondrion"/>
    <property type="evidence" value="ECO:0007669"/>
    <property type="project" value="TreeGrafter"/>
</dbReference>
<dbReference type="InterPro" id="IPR039551">
    <property type="entry name" value="Cho/carn_acyl_trans"/>
</dbReference>
<dbReference type="AlphaFoldDB" id="A0AAN4ZBI7"/>
<dbReference type="InterPro" id="IPR042231">
    <property type="entry name" value="Cho/carn_acyl_trans_2"/>
</dbReference>
<dbReference type="PANTHER" id="PTHR22589">
    <property type="entry name" value="CARNITINE O-ACYLTRANSFERASE"/>
    <property type="match status" value="1"/>
</dbReference>
<dbReference type="InterPro" id="IPR000542">
    <property type="entry name" value="Carn_acyl_trans"/>
</dbReference>
<proteinExistence type="predicted"/>
<protein>
    <recommendedName>
        <fullName evidence="2">Choline/carnitine acyltransferase domain-containing protein</fullName>
    </recommendedName>
</protein>
<accession>A0AAN4ZBI7</accession>
<comment type="caution">
    <text evidence="3">The sequence shown here is derived from an EMBL/GenBank/DDBJ whole genome shotgun (WGS) entry which is preliminary data.</text>
</comment>
<keyword evidence="1" id="KW-0012">Acyltransferase</keyword>
<evidence type="ECO:0000259" key="2">
    <source>
        <dbReference type="Pfam" id="PF00755"/>
    </source>
</evidence>
<evidence type="ECO:0000313" key="3">
    <source>
        <dbReference type="EMBL" id="GMR34737.1"/>
    </source>
</evidence>
<dbReference type="GO" id="GO:0004095">
    <property type="term" value="F:carnitine O-palmitoyltransferase activity"/>
    <property type="evidence" value="ECO:0007669"/>
    <property type="project" value="TreeGrafter"/>
</dbReference>
<dbReference type="Proteomes" id="UP001328107">
    <property type="component" value="Unassembled WGS sequence"/>
</dbReference>
<dbReference type="GO" id="GO:0009437">
    <property type="term" value="P:carnitine metabolic process"/>
    <property type="evidence" value="ECO:0007669"/>
    <property type="project" value="TreeGrafter"/>
</dbReference>
<dbReference type="EMBL" id="BTRK01000002">
    <property type="protein sequence ID" value="GMR34737.1"/>
    <property type="molecule type" value="Genomic_DNA"/>
</dbReference>
<sequence>DWWEEFVYYRQRSPIMISSNYYGFDTLIDCPTRVQTARAANITFAALQFRRKIERQEISPFSIAPHTKVPFCTMQYERLFNSCRIPGEECDHFARWDDATHVAVFYNGVWF</sequence>
<feature type="non-terminal residue" evidence="3">
    <location>
        <position position="111"/>
    </location>
</feature>
<dbReference type="GO" id="GO:0006631">
    <property type="term" value="P:fatty acid metabolic process"/>
    <property type="evidence" value="ECO:0007669"/>
    <property type="project" value="TreeGrafter"/>
</dbReference>
<evidence type="ECO:0000256" key="1">
    <source>
        <dbReference type="ARBA" id="ARBA00023315"/>
    </source>
</evidence>
<organism evidence="3 4">
    <name type="scientific">Pristionchus mayeri</name>
    <dbReference type="NCBI Taxonomy" id="1317129"/>
    <lineage>
        <taxon>Eukaryota</taxon>
        <taxon>Metazoa</taxon>
        <taxon>Ecdysozoa</taxon>
        <taxon>Nematoda</taxon>
        <taxon>Chromadorea</taxon>
        <taxon>Rhabditida</taxon>
        <taxon>Rhabditina</taxon>
        <taxon>Diplogasteromorpha</taxon>
        <taxon>Diplogasteroidea</taxon>
        <taxon>Neodiplogasteridae</taxon>
        <taxon>Pristionchus</taxon>
    </lineage>
</organism>
<keyword evidence="4" id="KW-1185">Reference proteome</keyword>
<name>A0AAN4ZBI7_9BILA</name>
<dbReference type="SUPFAM" id="SSF52777">
    <property type="entry name" value="CoA-dependent acyltransferases"/>
    <property type="match status" value="1"/>
</dbReference>
<keyword evidence="1" id="KW-0808">Transferase</keyword>